<dbReference type="PROSITE" id="PS50097">
    <property type="entry name" value="BTB"/>
    <property type="match status" value="1"/>
</dbReference>
<dbReference type="Gene3D" id="2.60.120.260">
    <property type="entry name" value="Galactose-binding domain-like"/>
    <property type="match status" value="2"/>
</dbReference>
<dbReference type="InterPro" id="IPR000421">
    <property type="entry name" value="FA58C"/>
</dbReference>
<name>A0A7R9E157_9NEOP</name>
<organism evidence="4">
    <name type="scientific">Timema monikensis</name>
    <dbReference type="NCBI Taxonomy" id="170555"/>
    <lineage>
        <taxon>Eukaryota</taxon>
        <taxon>Metazoa</taxon>
        <taxon>Ecdysozoa</taxon>
        <taxon>Arthropoda</taxon>
        <taxon>Hexapoda</taxon>
        <taxon>Insecta</taxon>
        <taxon>Pterygota</taxon>
        <taxon>Neoptera</taxon>
        <taxon>Polyneoptera</taxon>
        <taxon>Phasmatodea</taxon>
        <taxon>Timematodea</taxon>
        <taxon>Timematoidea</taxon>
        <taxon>Timematidae</taxon>
        <taxon>Timema</taxon>
    </lineage>
</organism>
<reference evidence="4" key="1">
    <citation type="submission" date="2020-11" db="EMBL/GenBank/DDBJ databases">
        <authorList>
            <person name="Tran Van P."/>
        </authorList>
    </citation>
    <scope>NUCLEOTIDE SEQUENCE</scope>
</reference>
<evidence type="ECO:0000256" key="1">
    <source>
        <dbReference type="ARBA" id="ARBA00020216"/>
    </source>
</evidence>
<dbReference type="InterPro" id="IPR011333">
    <property type="entry name" value="SKP1/BTB/POZ_sf"/>
</dbReference>
<feature type="domain" description="BTB" evidence="3">
    <location>
        <begin position="172"/>
        <end position="239"/>
    </location>
</feature>
<dbReference type="InterPro" id="IPR008979">
    <property type="entry name" value="Galactose-bd-like_sf"/>
</dbReference>
<dbReference type="PANTHER" id="PTHR46306">
    <property type="entry name" value="BTB/POZ DOMAIN-CONTAINING PROTEIN 9"/>
    <property type="match status" value="1"/>
</dbReference>
<dbReference type="InterPro" id="IPR052407">
    <property type="entry name" value="BTB_POZ_domain_cont_9"/>
</dbReference>
<dbReference type="InterPro" id="IPR011705">
    <property type="entry name" value="BACK"/>
</dbReference>
<dbReference type="FunFam" id="1.25.40.420:FF:000005">
    <property type="entry name" value="BTB/POZ domain-containing protein 9"/>
    <property type="match status" value="1"/>
</dbReference>
<dbReference type="SMART" id="SM00875">
    <property type="entry name" value="BACK"/>
    <property type="match status" value="1"/>
</dbReference>
<dbReference type="GO" id="GO:0008344">
    <property type="term" value="P:adult locomotory behavior"/>
    <property type="evidence" value="ECO:0007669"/>
    <property type="project" value="TreeGrafter"/>
</dbReference>
<dbReference type="SMART" id="SM00225">
    <property type="entry name" value="BTB"/>
    <property type="match status" value="1"/>
</dbReference>
<dbReference type="EMBL" id="OB792779">
    <property type="protein sequence ID" value="CAD7424355.1"/>
    <property type="molecule type" value="Genomic_DNA"/>
</dbReference>
<dbReference type="GO" id="GO:0005737">
    <property type="term" value="C:cytoplasm"/>
    <property type="evidence" value="ECO:0007669"/>
    <property type="project" value="TreeGrafter"/>
</dbReference>
<dbReference type="FunFam" id="2.60.120.260:FF:000038">
    <property type="entry name" value="BTB/POZ domain-containing protein 9"/>
    <property type="match status" value="1"/>
</dbReference>
<dbReference type="AlphaFoldDB" id="A0A7R9E157"/>
<dbReference type="Pfam" id="PF00754">
    <property type="entry name" value="F5_F8_type_C"/>
    <property type="match status" value="1"/>
</dbReference>
<gene>
    <name evidence="4" type="ORF">TMSB3V08_LOCUS1306</name>
</gene>
<dbReference type="Gene3D" id="3.30.710.10">
    <property type="entry name" value="Potassium Channel Kv1.1, Chain A"/>
    <property type="match status" value="1"/>
</dbReference>
<dbReference type="PANTHER" id="PTHR46306:SF1">
    <property type="entry name" value="BTB_POZ DOMAIN-CONTAINING PROTEIN 9"/>
    <property type="match status" value="1"/>
</dbReference>
<sequence length="737" mass="83561">MMYPYEKKDCVLSYLVKHLAVPVDQIPATGRVPTCCSQCRGVVLTPQPPLLVVRLLNQYKMPLFAGNKTQFQSNIQRPTSLRSTLHQDIVVTMMLPSDSPDRRKYCAKPKSNQPTGISTRKPVAQSILPPLSPLLSMSSHHHLGPNAPTGEIEHINFLSEHIGKLYLNDEYSDVILTVDGQPFHGHKVILAARSDYFRALLFGGMRESQQTEIELKGTSLVAFKSLLKYIYTGHISLANLKEDVILDVLGLAHQYGFVDLEASISDYLRDILQIRNVCIIYDAARLYQLQFLTKVCGTFMDRHALEIIHHDSFLQLSPYAVKELLSRDSFYAQEVEIFRAVCQWVTASPDIENASTMMSVVRLPLMSLSDLLTVVRPTELVSPDTILDAIQEQIQSRNSDMHYRVPEENVALARHGTQVLQGEMRNALLDGDSHNYDMERGYTRHAINETGDHGVLIKLGTQAIVNHIKMLLWDRDLRSYSYYIEVSMDQKDWVRVIDHTRYFCRSWQYLYFPSRVVRYIRIVGTNNTVNKVFHIVSFEAMFTHKEVKLAKGLVVPKENVAMIDKSATVIEGVSRSRNALLNGDTKNYDWDSGYTCHQLGSGALLVQLGQPYMIHSMRLLLWDCDSRSYSYYVEVSLNMWDWEVVADKTREICQSWQTLRFEPRPVVFIRIVGTHNTANEVFHCVHLECPAQCEDSALPSVTITPSPVASCPLNLPAIEDTASSPPVVKPEAEEGDP</sequence>
<dbReference type="SUPFAM" id="SSF49785">
    <property type="entry name" value="Galactose-binding domain-like"/>
    <property type="match status" value="2"/>
</dbReference>
<dbReference type="FunFam" id="3.30.710.10:FF:000042">
    <property type="entry name" value="BTB/POZ domain-containing protein 9"/>
    <property type="match status" value="1"/>
</dbReference>
<dbReference type="FunFam" id="2.60.120.260:FF:000051">
    <property type="entry name" value="BTB/POZ domain-containing protein 9"/>
    <property type="match status" value="1"/>
</dbReference>
<dbReference type="InterPro" id="IPR034091">
    <property type="entry name" value="BTBD9_BACK-like_dom"/>
</dbReference>
<dbReference type="Pfam" id="PF07707">
    <property type="entry name" value="BACK"/>
    <property type="match status" value="1"/>
</dbReference>
<dbReference type="Pfam" id="PF00651">
    <property type="entry name" value="BTB"/>
    <property type="match status" value="1"/>
</dbReference>
<dbReference type="CDD" id="cd14822">
    <property type="entry name" value="BACK_BTBD9"/>
    <property type="match status" value="1"/>
</dbReference>
<feature type="region of interest" description="Disordered" evidence="2">
    <location>
        <begin position="718"/>
        <end position="737"/>
    </location>
</feature>
<dbReference type="SUPFAM" id="SSF54695">
    <property type="entry name" value="POZ domain"/>
    <property type="match status" value="1"/>
</dbReference>
<dbReference type="Gene3D" id="1.25.40.420">
    <property type="match status" value="1"/>
</dbReference>
<dbReference type="GO" id="GO:0048512">
    <property type="term" value="P:circadian behavior"/>
    <property type="evidence" value="ECO:0007669"/>
    <property type="project" value="TreeGrafter"/>
</dbReference>
<evidence type="ECO:0000313" key="4">
    <source>
        <dbReference type="EMBL" id="CAD7424355.1"/>
    </source>
</evidence>
<evidence type="ECO:0000259" key="3">
    <source>
        <dbReference type="PROSITE" id="PS50097"/>
    </source>
</evidence>
<dbReference type="CDD" id="cd18287">
    <property type="entry name" value="BTB_POZ_BTBD9"/>
    <property type="match status" value="1"/>
</dbReference>
<dbReference type="GO" id="GO:0050804">
    <property type="term" value="P:modulation of chemical synaptic transmission"/>
    <property type="evidence" value="ECO:0007669"/>
    <property type="project" value="TreeGrafter"/>
</dbReference>
<proteinExistence type="predicted"/>
<accession>A0A7R9E157</accession>
<protein>
    <recommendedName>
        <fullName evidence="1">BTB/POZ domain-containing protein 9</fullName>
    </recommendedName>
</protein>
<evidence type="ECO:0000256" key="2">
    <source>
        <dbReference type="SAM" id="MobiDB-lite"/>
    </source>
</evidence>
<dbReference type="InterPro" id="IPR000210">
    <property type="entry name" value="BTB/POZ_dom"/>
</dbReference>